<gene>
    <name evidence="13" type="ORF">PPRO1471_LOCUS6655</name>
</gene>
<dbReference type="Pfam" id="PF00155">
    <property type="entry name" value="Aminotran_1_2"/>
    <property type="match status" value="1"/>
</dbReference>
<dbReference type="GO" id="GO:0030170">
    <property type="term" value="F:pyridoxal phosphate binding"/>
    <property type="evidence" value="ECO:0007669"/>
    <property type="project" value="InterPro"/>
</dbReference>
<dbReference type="AlphaFoldDB" id="A0A7S2FDM7"/>
<dbReference type="PROSITE" id="PS00599">
    <property type="entry name" value="AA_TRANSFER_CLASS_2"/>
    <property type="match status" value="1"/>
</dbReference>
<evidence type="ECO:0000256" key="10">
    <source>
        <dbReference type="RuleBase" id="RU003693"/>
    </source>
</evidence>
<evidence type="ECO:0000256" key="3">
    <source>
        <dbReference type="ARBA" id="ARBA00004991"/>
    </source>
</evidence>
<comment type="catalytic activity">
    <reaction evidence="9">
        <text>L-serine + hexadecanoyl-CoA + H(+) = 3-oxosphinganine + CO2 + CoA</text>
        <dbReference type="Rhea" id="RHEA:14761"/>
        <dbReference type="ChEBI" id="CHEBI:15378"/>
        <dbReference type="ChEBI" id="CHEBI:16526"/>
        <dbReference type="ChEBI" id="CHEBI:33384"/>
        <dbReference type="ChEBI" id="CHEBI:57287"/>
        <dbReference type="ChEBI" id="CHEBI:57379"/>
        <dbReference type="ChEBI" id="CHEBI:58299"/>
        <dbReference type="EC" id="2.3.1.50"/>
    </reaction>
</comment>
<dbReference type="GO" id="GO:0016020">
    <property type="term" value="C:membrane"/>
    <property type="evidence" value="ECO:0007669"/>
    <property type="project" value="GOC"/>
</dbReference>
<sequence>MGGMHAYTTPYLTALTTYFSYAVLILFGHTRDFYRRALALIMGRAFLAPSSDASRTSDSLGSLANERAGAVGRSGVQCGDMAPMLEEGDDFYTRRMFARIQDCFSRPINSAPDARFNVMEREEDKDNKWSLKSTGRSRPCLNLGSYNYLGFAASDPYCTPRSLEASRRYGWAQCSSTVEAGTSPVLAALESRVARYVGKESAIVYGMGFATNSSTIPVLMGKGSLIISDSLNHRSIVSGVRLSGARVKVFRHNDATHLEKVLRAAISEGQPRTREPWKKILVIVEGIYSMEGHMCNLREIVEIKKKYGAYLFLDEAHSIGAMGASGRGVCEHLGIDTADVDIMMGTFTKSFGSCGGYIASNHDVIAHIKRHSPSTLYAASMSAPAAMQALSALEILMGDDDSRGERGQAKIAQLHDNANYFREQLKSMGCQILGDEDSPIMPLMLYNPSKIAAFSRECFKRGVAVVVVGFPATDLVGSRARFCLSAAHSRADLDEALEVVREVSSRCAVRYELKK</sequence>
<dbReference type="GO" id="GO:0046512">
    <property type="term" value="P:sphingosine biosynthetic process"/>
    <property type="evidence" value="ECO:0007669"/>
    <property type="project" value="TreeGrafter"/>
</dbReference>
<comment type="pathway">
    <text evidence="2">Lipid metabolism; sphingolipid metabolism.</text>
</comment>
<protein>
    <recommendedName>
        <fullName evidence="5">serine C-palmitoyltransferase</fullName>
        <ecNumber evidence="5">2.3.1.50</ecNumber>
    </recommendedName>
</protein>
<dbReference type="EC" id="2.3.1.50" evidence="5"/>
<keyword evidence="11" id="KW-0472">Membrane</keyword>
<evidence type="ECO:0000259" key="12">
    <source>
        <dbReference type="Pfam" id="PF00155"/>
    </source>
</evidence>
<keyword evidence="11" id="KW-1133">Transmembrane helix</keyword>
<keyword evidence="8" id="KW-0443">Lipid metabolism</keyword>
<feature type="transmembrane region" description="Helical" evidence="11">
    <location>
        <begin position="6"/>
        <end position="27"/>
    </location>
</feature>
<evidence type="ECO:0000256" key="11">
    <source>
        <dbReference type="SAM" id="Phobius"/>
    </source>
</evidence>
<evidence type="ECO:0000256" key="4">
    <source>
        <dbReference type="ARBA" id="ARBA00008392"/>
    </source>
</evidence>
<dbReference type="EMBL" id="HBGR01010001">
    <property type="protein sequence ID" value="CAD9386720.1"/>
    <property type="molecule type" value="Transcribed_RNA"/>
</dbReference>
<dbReference type="InterPro" id="IPR015421">
    <property type="entry name" value="PyrdxlP-dep_Trfase_major"/>
</dbReference>
<evidence type="ECO:0000256" key="1">
    <source>
        <dbReference type="ARBA" id="ARBA00001933"/>
    </source>
</evidence>
<keyword evidence="8" id="KW-0746">Sphingolipid metabolism</keyword>
<evidence type="ECO:0000256" key="8">
    <source>
        <dbReference type="ARBA" id="ARBA00022919"/>
    </source>
</evidence>
<feature type="domain" description="Aminotransferase class I/classII large" evidence="12">
    <location>
        <begin position="139"/>
        <end position="499"/>
    </location>
</feature>
<keyword evidence="6" id="KW-0808">Transferase</keyword>
<keyword evidence="7 10" id="KW-0663">Pyridoxal phosphate</keyword>
<dbReference type="UniPathway" id="UPA00222"/>
<dbReference type="InterPro" id="IPR015422">
    <property type="entry name" value="PyrdxlP-dep_Trfase_small"/>
</dbReference>
<proteinExistence type="inferred from homology"/>
<comment type="cofactor">
    <cofactor evidence="1 10">
        <name>pyridoxal 5'-phosphate</name>
        <dbReference type="ChEBI" id="CHEBI:597326"/>
    </cofactor>
</comment>
<evidence type="ECO:0000256" key="6">
    <source>
        <dbReference type="ARBA" id="ARBA00022679"/>
    </source>
</evidence>
<dbReference type="GO" id="GO:0017059">
    <property type="term" value="C:serine palmitoyltransferase complex"/>
    <property type="evidence" value="ECO:0007669"/>
    <property type="project" value="TreeGrafter"/>
</dbReference>
<dbReference type="SUPFAM" id="SSF53383">
    <property type="entry name" value="PLP-dependent transferases"/>
    <property type="match status" value="1"/>
</dbReference>
<dbReference type="InterPro" id="IPR015424">
    <property type="entry name" value="PyrdxlP-dep_Trfase"/>
</dbReference>
<dbReference type="Gene3D" id="3.40.640.10">
    <property type="entry name" value="Type I PLP-dependent aspartate aminotransferase-like (Major domain)"/>
    <property type="match status" value="1"/>
</dbReference>
<dbReference type="PANTHER" id="PTHR13693:SF3">
    <property type="entry name" value="LD36009P"/>
    <property type="match status" value="1"/>
</dbReference>
<evidence type="ECO:0000256" key="9">
    <source>
        <dbReference type="ARBA" id="ARBA00048528"/>
    </source>
</evidence>
<evidence type="ECO:0000256" key="7">
    <source>
        <dbReference type="ARBA" id="ARBA00022898"/>
    </source>
</evidence>
<dbReference type="PANTHER" id="PTHR13693">
    <property type="entry name" value="CLASS II AMINOTRANSFERASE/8-AMINO-7-OXONONANOATE SYNTHASE"/>
    <property type="match status" value="1"/>
</dbReference>
<name>A0A7S2FDM7_9CHLO</name>
<evidence type="ECO:0000256" key="5">
    <source>
        <dbReference type="ARBA" id="ARBA00013220"/>
    </source>
</evidence>
<dbReference type="Gene3D" id="3.90.1150.10">
    <property type="entry name" value="Aspartate Aminotransferase, domain 1"/>
    <property type="match status" value="1"/>
</dbReference>
<reference evidence="13" key="1">
    <citation type="submission" date="2021-01" db="EMBL/GenBank/DDBJ databases">
        <authorList>
            <person name="Corre E."/>
            <person name="Pelletier E."/>
            <person name="Niang G."/>
            <person name="Scheremetjew M."/>
            <person name="Finn R."/>
            <person name="Kale V."/>
            <person name="Holt S."/>
            <person name="Cochrane G."/>
            <person name="Meng A."/>
            <person name="Brown T."/>
            <person name="Cohen L."/>
        </authorList>
    </citation>
    <scope>NUCLEOTIDE SEQUENCE</scope>
    <source>
        <strain evidence="13">RCC733</strain>
    </source>
</reference>
<dbReference type="InterPro" id="IPR050087">
    <property type="entry name" value="AON_synthase_class-II"/>
</dbReference>
<comment type="similarity">
    <text evidence="4 10">Belongs to the class-II pyridoxal-phosphate-dependent aminotransferase family.</text>
</comment>
<evidence type="ECO:0000256" key="2">
    <source>
        <dbReference type="ARBA" id="ARBA00004760"/>
    </source>
</evidence>
<organism evidence="13">
    <name type="scientific">Pycnococcus provasolii</name>
    <dbReference type="NCBI Taxonomy" id="41880"/>
    <lineage>
        <taxon>Eukaryota</taxon>
        <taxon>Viridiplantae</taxon>
        <taxon>Chlorophyta</taxon>
        <taxon>Pseudoscourfieldiophyceae</taxon>
        <taxon>Pseudoscourfieldiales</taxon>
        <taxon>Pycnococcaceae</taxon>
        <taxon>Pycnococcus</taxon>
    </lineage>
</organism>
<dbReference type="InterPro" id="IPR001917">
    <property type="entry name" value="Aminotrans_II_pyridoxalP_BS"/>
</dbReference>
<dbReference type="CDD" id="cd06454">
    <property type="entry name" value="KBL_like"/>
    <property type="match status" value="1"/>
</dbReference>
<comment type="pathway">
    <text evidence="3">Sphingolipid metabolism.</text>
</comment>
<dbReference type="InterPro" id="IPR004839">
    <property type="entry name" value="Aminotransferase_I/II_large"/>
</dbReference>
<dbReference type="GO" id="GO:0046513">
    <property type="term" value="P:ceramide biosynthetic process"/>
    <property type="evidence" value="ECO:0007669"/>
    <property type="project" value="TreeGrafter"/>
</dbReference>
<dbReference type="GO" id="GO:0004758">
    <property type="term" value="F:serine C-palmitoyltransferase activity"/>
    <property type="evidence" value="ECO:0007669"/>
    <property type="project" value="UniProtKB-EC"/>
</dbReference>
<evidence type="ECO:0000313" key="13">
    <source>
        <dbReference type="EMBL" id="CAD9386720.1"/>
    </source>
</evidence>
<accession>A0A7S2FDM7</accession>
<keyword evidence="11" id="KW-0812">Transmembrane</keyword>